<keyword evidence="1" id="KW-1133">Transmembrane helix</keyword>
<name>A0A4S2KJ71_9HYME</name>
<keyword evidence="1" id="KW-0472">Membrane</keyword>
<proteinExistence type="predicted"/>
<organism evidence="2 3">
    <name type="scientific">Temnothorax longispinosus</name>
    <dbReference type="NCBI Taxonomy" id="300112"/>
    <lineage>
        <taxon>Eukaryota</taxon>
        <taxon>Metazoa</taxon>
        <taxon>Ecdysozoa</taxon>
        <taxon>Arthropoda</taxon>
        <taxon>Hexapoda</taxon>
        <taxon>Insecta</taxon>
        <taxon>Pterygota</taxon>
        <taxon>Neoptera</taxon>
        <taxon>Endopterygota</taxon>
        <taxon>Hymenoptera</taxon>
        <taxon>Apocrita</taxon>
        <taxon>Aculeata</taxon>
        <taxon>Formicoidea</taxon>
        <taxon>Formicidae</taxon>
        <taxon>Myrmicinae</taxon>
        <taxon>Temnothorax</taxon>
    </lineage>
</organism>
<dbReference type="EMBL" id="QBLH01002112">
    <property type="protein sequence ID" value="TGZ49625.1"/>
    <property type="molecule type" value="Genomic_DNA"/>
</dbReference>
<protein>
    <submittedName>
        <fullName evidence="2">Uncharacterized protein</fullName>
    </submittedName>
</protein>
<keyword evidence="3" id="KW-1185">Reference proteome</keyword>
<evidence type="ECO:0000313" key="2">
    <source>
        <dbReference type="EMBL" id="TGZ49625.1"/>
    </source>
</evidence>
<sequence>MPHVLNTVVHLVNLVAYSFTLYYAFKILHIPFLEKKFSDFETGQFKYLTMWDVVSSKLALSLLTRDTSQLSEIDSP</sequence>
<reference evidence="2 3" key="1">
    <citation type="journal article" date="2019" name="Philos. Trans. R. Soc. Lond., B, Biol. Sci.">
        <title>Ant behaviour and brain gene expression of defending hosts depend on the ecological success of the intruding social parasite.</title>
        <authorList>
            <person name="Kaur R."/>
            <person name="Stoldt M."/>
            <person name="Jongepier E."/>
            <person name="Feldmeyer B."/>
            <person name="Menzel F."/>
            <person name="Bornberg-Bauer E."/>
            <person name="Foitzik S."/>
        </authorList>
    </citation>
    <scope>NUCLEOTIDE SEQUENCE [LARGE SCALE GENOMIC DNA]</scope>
    <source>
        <tissue evidence="2">Whole body</tissue>
    </source>
</reference>
<comment type="caution">
    <text evidence="2">The sequence shown here is derived from an EMBL/GenBank/DDBJ whole genome shotgun (WGS) entry which is preliminary data.</text>
</comment>
<keyword evidence="1" id="KW-0812">Transmembrane</keyword>
<feature type="transmembrane region" description="Helical" evidence="1">
    <location>
        <begin position="6"/>
        <end position="25"/>
    </location>
</feature>
<gene>
    <name evidence="2" type="ORF">DBV15_02022</name>
</gene>
<evidence type="ECO:0000256" key="1">
    <source>
        <dbReference type="SAM" id="Phobius"/>
    </source>
</evidence>
<evidence type="ECO:0000313" key="3">
    <source>
        <dbReference type="Proteomes" id="UP000310200"/>
    </source>
</evidence>
<dbReference type="AlphaFoldDB" id="A0A4S2KJ71"/>
<dbReference type="Proteomes" id="UP000310200">
    <property type="component" value="Unassembled WGS sequence"/>
</dbReference>
<accession>A0A4S2KJ71</accession>